<evidence type="ECO:0000259" key="5">
    <source>
        <dbReference type="Pfam" id="PF04824"/>
    </source>
</evidence>
<dbReference type="GO" id="GO:0007064">
    <property type="term" value="P:mitotic sister chromatid cohesion"/>
    <property type="evidence" value="ECO:0007669"/>
    <property type="project" value="TreeGrafter"/>
</dbReference>
<dbReference type="Pfam" id="PF04825">
    <property type="entry name" value="Rad21_Rec8_N"/>
    <property type="match status" value="1"/>
</dbReference>
<evidence type="ECO:0000313" key="8">
    <source>
        <dbReference type="Proteomes" id="UP000053257"/>
    </source>
</evidence>
<feature type="region of interest" description="Disordered" evidence="4">
    <location>
        <begin position="658"/>
        <end position="689"/>
    </location>
</feature>
<evidence type="ECO:0008006" key="9">
    <source>
        <dbReference type="Google" id="ProtNLM"/>
    </source>
</evidence>
<feature type="domain" description="Rad21/Rec8-like protein C-terminal eukaryotic" evidence="5">
    <location>
        <begin position="600"/>
        <end position="650"/>
    </location>
</feature>
<dbReference type="GO" id="GO:1990414">
    <property type="term" value="P:replication-born double-strand break repair via sister chromatid exchange"/>
    <property type="evidence" value="ECO:0007669"/>
    <property type="project" value="TreeGrafter"/>
</dbReference>
<feature type="compositionally biased region" description="Polar residues" evidence="4">
    <location>
        <begin position="662"/>
        <end position="680"/>
    </location>
</feature>
<reference evidence="7 8" key="1">
    <citation type="journal article" date="2014" name="PLoS Genet.">
        <title>Analysis of the Phlebiopsis gigantea genome, transcriptome and secretome provides insight into its pioneer colonization strategies of wood.</title>
        <authorList>
            <person name="Hori C."/>
            <person name="Ishida T."/>
            <person name="Igarashi K."/>
            <person name="Samejima M."/>
            <person name="Suzuki H."/>
            <person name="Master E."/>
            <person name="Ferreira P."/>
            <person name="Ruiz-Duenas F.J."/>
            <person name="Held B."/>
            <person name="Canessa P."/>
            <person name="Larrondo L.F."/>
            <person name="Schmoll M."/>
            <person name="Druzhinina I.S."/>
            <person name="Kubicek C.P."/>
            <person name="Gaskell J.A."/>
            <person name="Kersten P."/>
            <person name="St John F."/>
            <person name="Glasner J."/>
            <person name="Sabat G."/>
            <person name="Splinter BonDurant S."/>
            <person name="Syed K."/>
            <person name="Yadav J."/>
            <person name="Mgbeahuruike A.C."/>
            <person name="Kovalchuk A."/>
            <person name="Asiegbu F.O."/>
            <person name="Lackner G."/>
            <person name="Hoffmeister D."/>
            <person name="Rencoret J."/>
            <person name="Gutierrez A."/>
            <person name="Sun H."/>
            <person name="Lindquist E."/>
            <person name="Barry K."/>
            <person name="Riley R."/>
            <person name="Grigoriev I.V."/>
            <person name="Henrissat B."/>
            <person name="Kues U."/>
            <person name="Berka R.M."/>
            <person name="Martinez A.T."/>
            <person name="Covert S.F."/>
            <person name="Blanchette R.A."/>
            <person name="Cullen D."/>
        </authorList>
    </citation>
    <scope>NUCLEOTIDE SEQUENCE [LARGE SCALE GENOMIC DNA]</scope>
    <source>
        <strain evidence="7 8">11061_1 CR5-6</strain>
    </source>
</reference>
<evidence type="ECO:0000256" key="1">
    <source>
        <dbReference type="ARBA" id="ARBA00004123"/>
    </source>
</evidence>
<accession>A0A0C3SCG7</accession>
<dbReference type="GO" id="GO:0003682">
    <property type="term" value="F:chromatin binding"/>
    <property type="evidence" value="ECO:0007669"/>
    <property type="project" value="TreeGrafter"/>
</dbReference>
<protein>
    <recommendedName>
        <fullName evidence="9">Rad21/Rec8-like protein N-terminal domain-containing protein</fullName>
    </recommendedName>
</protein>
<feature type="region of interest" description="Disordered" evidence="4">
    <location>
        <begin position="280"/>
        <end position="340"/>
    </location>
</feature>
<dbReference type="InterPro" id="IPR006909">
    <property type="entry name" value="Rad21/Rec8_C_eu"/>
</dbReference>
<evidence type="ECO:0000256" key="3">
    <source>
        <dbReference type="ARBA" id="ARBA00023242"/>
    </source>
</evidence>
<comment type="subcellular location">
    <subcellularLocation>
        <location evidence="1">Nucleus</location>
    </subcellularLocation>
</comment>
<organism evidence="7 8">
    <name type="scientific">Phlebiopsis gigantea (strain 11061_1 CR5-6)</name>
    <name type="common">White-rot fungus</name>
    <name type="synonym">Peniophora gigantea</name>
    <dbReference type="NCBI Taxonomy" id="745531"/>
    <lineage>
        <taxon>Eukaryota</taxon>
        <taxon>Fungi</taxon>
        <taxon>Dikarya</taxon>
        <taxon>Basidiomycota</taxon>
        <taxon>Agaricomycotina</taxon>
        <taxon>Agaricomycetes</taxon>
        <taxon>Polyporales</taxon>
        <taxon>Phanerochaetaceae</taxon>
        <taxon>Phlebiopsis</taxon>
    </lineage>
</organism>
<dbReference type="InterPro" id="IPR023093">
    <property type="entry name" value="ScpA-like_C"/>
</dbReference>
<feature type="compositionally biased region" description="Basic and acidic residues" evidence="4">
    <location>
        <begin position="434"/>
        <end position="450"/>
    </location>
</feature>
<keyword evidence="8" id="KW-1185">Reference proteome</keyword>
<feature type="region of interest" description="Disordered" evidence="4">
    <location>
        <begin position="512"/>
        <end position="538"/>
    </location>
</feature>
<keyword evidence="3" id="KW-0539">Nucleus</keyword>
<dbReference type="Proteomes" id="UP000053257">
    <property type="component" value="Unassembled WGS sequence"/>
</dbReference>
<comment type="similarity">
    <text evidence="2">Belongs to the rad21 family.</text>
</comment>
<evidence type="ECO:0000256" key="4">
    <source>
        <dbReference type="SAM" id="MobiDB-lite"/>
    </source>
</evidence>
<dbReference type="InterPro" id="IPR039781">
    <property type="entry name" value="Rad21/Rec8-like"/>
</dbReference>
<sequence length="689" mass="74948">MFYSEAILSRRGPLAKVWLAAHMERKLSKTQTLQTDIEQSVDAIMGQEVEVMALRLSGQLLLGVVRIYSRKAKYLLDDCNEALLKIKMAFRPGVVDMTEDQLAVNRNAITLQGNVLDLDALLPDINWDIDFEERPIQPGGQHIARTADITLAAAEDFQFDFDAPGFDDLNPPDIGSQDFEELDLRLDFGDGPVSVRGESVFRQSEADESMEIEFGRDAAPPRRLRESLDSHLLGRRDDDMDLDAPSYRSRQSSLHPFGGDLDDDLGLGAGGIELGDLGISFDGLPGDNEPLPPLTPSRASSPLTEPPRTPPPADVDLPPQAEAEAGKAKRQPRAQKQIIDDRIELETRQGRRGGAAGLPPVDVSSILTEHAFLPRSPLVMRLMEIRDDPVAHFLPTKQTANGAFFCAAPPGMAPELAQLFMRPVQVLSGPKRRGTPEADKPPSKKARLEAGEDEDDIEQVRRRGESAAPSAVGSDILGGRASLGPGIDFGEQSAVIEDFQMDVPEFPAADEGGAAARERSGSVLTDLSRLSTPMPEDAPFDEGAETYADAACPIAMFDERGAASQDQERAEDGKGYSKNTVKALRVVRGELQPAPDARERVMSFKRMSDKASRRAAASFFFELLVLGTRDCVKLDQAAPYENIEVRAKDKLWERQRHGSVAPSVSSALQPGASQRQSSVAPSIGSMLGL</sequence>
<dbReference type="Pfam" id="PF04824">
    <property type="entry name" value="Rad21_Rec8"/>
    <property type="match status" value="1"/>
</dbReference>
<evidence type="ECO:0000313" key="7">
    <source>
        <dbReference type="EMBL" id="KIP10917.1"/>
    </source>
</evidence>
<dbReference type="InterPro" id="IPR006910">
    <property type="entry name" value="Rad21_Rec8_N"/>
</dbReference>
<gene>
    <name evidence="7" type="ORF">PHLGIDRAFT_33648</name>
</gene>
<dbReference type="InterPro" id="IPR036390">
    <property type="entry name" value="WH_DNA-bd_sf"/>
</dbReference>
<dbReference type="GO" id="GO:0005634">
    <property type="term" value="C:nucleus"/>
    <property type="evidence" value="ECO:0007669"/>
    <property type="project" value="UniProtKB-SubCell"/>
</dbReference>
<dbReference type="HOGENOM" id="CLU_015775_0_0_1"/>
<proteinExistence type="inferred from homology"/>
<dbReference type="PANTHER" id="PTHR12585">
    <property type="entry name" value="SCC1 / RAD21 FAMILY MEMBER"/>
    <property type="match status" value="1"/>
</dbReference>
<evidence type="ECO:0000259" key="6">
    <source>
        <dbReference type="Pfam" id="PF04825"/>
    </source>
</evidence>
<dbReference type="AlphaFoldDB" id="A0A0C3SCG7"/>
<dbReference type="Gene3D" id="1.10.10.580">
    <property type="entry name" value="Structural maintenance of chromosome 1. Chain E"/>
    <property type="match status" value="1"/>
</dbReference>
<feature type="compositionally biased region" description="Pro residues" evidence="4">
    <location>
        <begin position="304"/>
        <end position="313"/>
    </location>
</feature>
<dbReference type="GO" id="GO:0030892">
    <property type="term" value="C:mitotic cohesin complex"/>
    <property type="evidence" value="ECO:0007669"/>
    <property type="project" value="TreeGrafter"/>
</dbReference>
<feature type="region of interest" description="Disordered" evidence="4">
    <location>
        <begin position="427"/>
        <end position="479"/>
    </location>
</feature>
<dbReference type="EMBL" id="KN840450">
    <property type="protein sequence ID" value="KIP10917.1"/>
    <property type="molecule type" value="Genomic_DNA"/>
</dbReference>
<dbReference type="PANTHER" id="PTHR12585:SF69">
    <property type="entry name" value="FI11703P"/>
    <property type="match status" value="1"/>
</dbReference>
<feature type="domain" description="Rad21/Rec8-like protein N-terminal" evidence="6">
    <location>
        <begin position="1"/>
        <end position="101"/>
    </location>
</feature>
<feature type="compositionally biased region" description="Basic and acidic residues" evidence="4">
    <location>
        <begin position="228"/>
        <end position="238"/>
    </location>
</feature>
<evidence type="ECO:0000256" key="2">
    <source>
        <dbReference type="ARBA" id="ARBA00009870"/>
    </source>
</evidence>
<dbReference type="SUPFAM" id="SSF46785">
    <property type="entry name" value="Winged helix' DNA-binding domain"/>
    <property type="match status" value="1"/>
</dbReference>
<feature type="region of interest" description="Disordered" evidence="4">
    <location>
        <begin position="228"/>
        <end position="258"/>
    </location>
</feature>
<dbReference type="STRING" id="745531.A0A0C3SCG7"/>
<name>A0A0C3SCG7_PHLG1</name>
<dbReference type="OrthoDB" id="10071381at2759"/>